<evidence type="ECO:0000256" key="7">
    <source>
        <dbReference type="ARBA" id="ARBA00049442"/>
    </source>
</evidence>
<dbReference type="AlphaFoldDB" id="A0A917NBG1"/>
<feature type="domain" description="Shikimate dehydrogenase substrate binding N-terminal" evidence="10">
    <location>
        <begin position="7"/>
        <end position="89"/>
    </location>
</feature>
<evidence type="ECO:0000313" key="12">
    <source>
        <dbReference type="EMBL" id="GGI84382.1"/>
    </source>
</evidence>
<reference evidence="12" key="2">
    <citation type="submission" date="2020-09" db="EMBL/GenBank/DDBJ databases">
        <authorList>
            <person name="Sun Q."/>
            <person name="Ohkuma M."/>
        </authorList>
    </citation>
    <scope>NUCLEOTIDE SEQUENCE</scope>
    <source>
        <strain evidence="12">JCM 13919</strain>
    </source>
</reference>
<dbReference type="OrthoDB" id="9776868at2"/>
<feature type="binding site" evidence="8">
    <location>
        <position position="232"/>
    </location>
    <ligand>
        <name>NADP(+)</name>
        <dbReference type="ChEBI" id="CHEBI:58349"/>
    </ligand>
</feature>
<reference evidence="12" key="1">
    <citation type="journal article" date="2014" name="Int. J. Syst. Evol. Microbiol.">
        <title>Complete genome sequence of Corynebacterium casei LMG S-19264T (=DSM 44701T), isolated from a smear-ripened cheese.</title>
        <authorList>
            <consortium name="US DOE Joint Genome Institute (JGI-PGF)"/>
            <person name="Walter F."/>
            <person name="Albersmeier A."/>
            <person name="Kalinowski J."/>
            <person name="Ruckert C."/>
        </authorList>
    </citation>
    <scope>NUCLEOTIDE SEQUENCE</scope>
    <source>
        <strain evidence="12">JCM 13919</strain>
    </source>
</reference>
<evidence type="ECO:0000256" key="5">
    <source>
        <dbReference type="ARBA" id="ARBA00023002"/>
    </source>
</evidence>
<keyword evidence="13" id="KW-1185">Reference proteome</keyword>
<keyword evidence="6 8" id="KW-0057">Aromatic amino acid biosynthesis</keyword>
<dbReference type="FunFam" id="3.40.50.10860:FF:000006">
    <property type="entry name" value="Shikimate dehydrogenase (NADP(+))"/>
    <property type="match status" value="1"/>
</dbReference>
<dbReference type="EMBL" id="BMOB01000004">
    <property type="protein sequence ID" value="GGI84382.1"/>
    <property type="molecule type" value="Genomic_DNA"/>
</dbReference>
<dbReference type="InterPro" id="IPR013708">
    <property type="entry name" value="Shikimate_DH-bd_N"/>
</dbReference>
<dbReference type="Proteomes" id="UP000630149">
    <property type="component" value="Unassembled WGS sequence"/>
</dbReference>
<feature type="binding site" evidence="8">
    <location>
        <position position="263"/>
    </location>
    <ligand>
        <name>shikimate</name>
        <dbReference type="ChEBI" id="CHEBI:36208"/>
    </ligand>
</feature>
<comment type="caution">
    <text evidence="12">The sequence shown here is derived from an EMBL/GenBank/DDBJ whole genome shotgun (WGS) entry which is preliminary data.</text>
</comment>
<dbReference type="InterPro" id="IPR006151">
    <property type="entry name" value="Shikm_DH/Glu-tRNA_Rdtase"/>
</dbReference>
<dbReference type="GO" id="GO:0050661">
    <property type="term" value="F:NADP binding"/>
    <property type="evidence" value="ECO:0007669"/>
    <property type="project" value="InterPro"/>
</dbReference>
<dbReference type="GO" id="GO:0009423">
    <property type="term" value="P:chorismate biosynthetic process"/>
    <property type="evidence" value="ECO:0007669"/>
    <property type="project" value="UniProtKB-UniRule"/>
</dbReference>
<dbReference type="GO" id="GO:0008652">
    <property type="term" value="P:amino acid biosynthetic process"/>
    <property type="evidence" value="ECO:0007669"/>
    <property type="project" value="UniProtKB-KW"/>
</dbReference>
<evidence type="ECO:0000256" key="8">
    <source>
        <dbReference type="HAMAP-Rule" id="MF_00222"/>
    </source>
</evidence>
<feature type="binding site" evidence="8">
    <location>
        <begin position="15"/>
        <end position="17"/>
    </location>
    <ligand>
        <name>shikimate</name>
        <dbReference type="ChEBI" id="CHEBI:36208"/>
    </ligand>
</feature>
<dbReference type="Pfam" id="PF18317">
    <property type="entry name" value="SDH_C"/>
    <property type="match status" value="1"/>
</dbReference>
<dbReference type="RefSeq" id="WP_131776551.1">
    <property type="nucleotide sequence ID" value="NZ_BMOB01000004.1"/>
</dbReference>
<dbReference type="EC" id="1.1.1.25" evidence="2 8"/>
<evidence type="ECO:0000256" key="6">
    <source>
        <dbReference type="ARBA" id="ARBA00023141"/>
    </source>
</evidence>
<dbReference type="InterPro" id="IPR022893">
    <property type="entry name" value="Shikimate_DH_fam"/>
</dbReference>
<comment type="similarity">
    <text evidence="8">Belongs to the shikimate dehydrogenase family.</text>
</comment>
<evidence type="ECO:0000256" key="3">
    <source>
        <dbReference type="ARBA" id="ARBA00022605"/>
    </source>
</evidence>
<proteinExistence type="inferred from homology"/>
<comment type="pathway">
    <text evidence="1 8">Metabolic intermediate biosynthesis; chorismate biosynthesis; chorismate from D-erythrose 4-phosphate and phosphoenolpyruvate: step 4/7.</text>
</comment>
<dbReference type="HAMAP" id="MF_00222">
    <property type="entry name" value="Shikimate_DH_AroE"/>
    <property type="match status" value="1"/>
</dbReference>
<accession>A0A917NBG1</accession>
<feature type="domain" description="Quinate/shikimate 5-dehydrogenase/glutamyl-tRNA reductase" evidence="9">
    <location>
        <begin position="115"/>
        <end position="170"/>
    </location>
</feature>
<feature type="binding site" evidence="8">
    <location>
        <begin position="125"/>
        <end position="129"/>
    </location>
    <ligand>
        <name>NADP(+)</name>
        <dbReference type="ChEBI" id="CHEBI:58349"/>
    </ligand>
</feature>
<evidence type="ECO:0000256" key="2">
    <source>
        <dbReference type="ARBA" id="ARBA00012962"/>
    </source>
</evidence>
<keyword evidence="5 8" id="KW-0560">Oxidoreductase</keyword>
<evidence type="ECO:0000259" key="11">
    <source>
        <dbReference type="Pfam" id="PF18317"/>
    </source>
</evidence>
<dbReference type="GO" id="GO:0005829">
    <property type="term" value="C:cytosol"/>
    <property type="evidence" value="ECO:0007669"/>
    <property type="project" value="TreeGrafter"/>
</dbReference>
<feature type="binding site" evidence="8">
    <location>
        <position position="256"/>
    </location>
    <ligand>
        <name>NADP(+)</name>
        <dbReference type="ChEBI" id="CHEBI:58349"/>
    </ligand>
</feature>
<comment type="catalytic activity">
    <reaction evidence="7 8">
        <text>shikimate + NADP(+) = 3-dehydroshikimate + NADPH + H(+)</text>
        <dbReference type="Rhea" id="RHEA:17737"/>
        <dbReference type="ChEBI" id="CHEBI:15378"/>
        <dbReference type="ChEBI" id="CHEBI:16630"/>
        <dbReference type="ChEBI" id="CHEBI:36208"/>
        <dbReference type="ChEBI" id="CHEBI:57783"/>
        <dbReference type="ChEBI" id="CHEBI:58349"/>
        <dbReference type="EC" id="1.1.1.25"/>
    </reaction>
</comment>
<evidence type="ECO:0000313" key="13">
    <source>
        <dbReference type="Proteomes" id="UP000630149"/>
    </source>
</evidence>
<sequence>MTDRFAVMGNPIAHSLSPIIHQQFAAQTGQTIIYEKRLILPDEFEQQAHDFFKNGGKGLNITLPYKFEAFSLCQQLTERAKKAQAVNTLWMSGGKLHGDNTDGIGLLRDLQRYLDVRTQSILVLGAGGAASGVIPALLSQTPHVTLVNRTQRKAEQLKTRFPNLTILDYDALNLSSDFNSEASHELTVRSRKSEEIGFTYDLLINATSASLLDEPLPIPKSIWKAKPFCYDLAYQLGEDTSFVQAAKKEGCHAVDGLGMLVEQAAESFFIWFGIQPEVQPVLASLKKSRDHSLRS</sequence>
<feature type="binding site" evidence="8">
    <location>
        <position position="234"/>
    </location>
    <ligand>
        <name>shikimate</name>
        <dbReference type="ChEBI" id="CHEBI:36208"/>
    </ligand>
</feature>
<dbReference type="InterPro" id="IPR011342">
    <property type="entry name" value="Shikimate_DH"/>
</dbReference>
<protein>
    <recommendedName>
        <fullName evidence="2 8">Shikimate dehydrogenase (NADP(+))</fullName>
        <shortName evidence="8">SDH</shortName>
        <ecNumber evidence="2 8">1.1.1.25</ecNumber>
    </recommendedName>
</protein>
<feature type="binding site" evidence="8">
    <location>
        <begin position="148"/>
        <end position="153"/>
    </location>
    <ligand>
        <name>NADP(+)</name>
        <dbReference type="ChEBI" id="CHEBI:58349"/>
    </ligand>
</feature>
<dbReference type="NCBIfam" id="TIGR00507">
    <property type="entry name" value="aroE"/>
    <property type="match status" value="1"/>
</dbReference>
<dbReference type="SUPFAM" id="SSF53223">
    <property type="entry name" value="Aminoacid dehydrogenase-like, N-terminal domain"/>
    <property type="match status" value="1"/>
</dbReference>
<feature type="binding site" evidence="8">
    <location>
        <position position="62"/>
    </location>
    <ligand>
        <name>shikimate</name>
        <dbReference type="ChEBI" id="CHEBI:36208"/>
    </ligand>
</feature>
<dbReference type="Pfam" id="PF08501">
    <property type="entry name" value="Shikimate_dh_N"/>
    <property type="match status" value="1"/>
</dbReference>
<dbReference type="PANTHER" id="PTHR21089">
    <property type="entry name" value="SHIKIMATE DEHYDROGENASE"/>
    <property type="match status" value="1"/>
</dbReference>
<dbReference type="Pfam" id="PF01488">
    <property type="entry name" value="Shikimate_DH"/>
    <property type="match status" value="1"/>
</dbReference>
<name>A0A917NBG1_9GAMM</name>
<dbReference type="GO" id="GO:0009073">
    <property type="term" value="P:aromatic amino acid family biosynthetic process"/>
    <property type="evidence" value="ECO:0007669"/>
    <property type="project" value="UniProtKB-KW"/>
</dbReference>
<dbReference type="NCBIfam" id="NF001310">
    <property type="entry name" value="PRK00258.1-2"/>
    <property type="match status" value="1"/>
</dbReference>
<feature type="active site" description="Proton acceptor" evidence="8">
    <location>
        <position position="66"/>
    </location>
</feature>
<comment type="subunit">
    <text evidence="8">Homodimer.</text>
</comment>
<evidence type="ECO:0000256" key="1">
    <source>
        <dbReference type="ARBA" id="ARBA00004871"/>
    </source>
</evidence>
<dbReference type="GO" id="GO:0019632">
    <property type="term" value="P:shikimate metabolic process"/>
    <property type="evidence" value="ECO:0007669"/>
    <property type="project" value="InterPro"/>
</dbReference>
<feature type="binding site" evidence="8">
    <location>
        <position position="87"/>
    </location>
    <ligand>
        <name>shikimate</name>
        <dbReference type="ChEBI" id="CHEBI:36208"/>
    </ligand>
</feature>
<dbReference type="Gene3D" id="3.40.50.10860">
    <property type="entry name" value="Leucine Dehydrogenase, chain A, domain 1"/>
    <property type="match status" value="1"/>
</dbReference>
<dbReference type="Gene3D" id="3.40.50.720">
    <property type="entry name" value="NAD(P)-binding Rossmann-like Domain"/>
    <property type="match status" value="1"/>
</dbReference>
<feature type="binding site" evidence="8">
    <location>
        <position position="78"/>
    </location>
    <ligand>
        <name>NADP(+)</name>
        <dbReference type="ChEBI" id="CHEBI:58349"/>
    </ligand>
</feature>
<evidence type="ECO:0000256" key="4">
    <source>
        <dbReference type="ARBA" id="ARBA00022857"/>
    </source>
</evidence>
<organism evidence="12 13">
    <name type="scientific">Legionella impletisoli</name>
    <dbReference type="NCBI Taxonomy" id="343510"/>
    <lineage>
        <taxon>Bacteria</taxon>
        <taxon>Pseudomonadati</taxon>
        <taxon>Pseudomonadota</taxon>
        <taxon>Gammaproteobacteria</taxon>
        <taxon>Legionellales</taxon>
        <taxon>Legionellaceae</taxon>
        <taxon>Legionella</taxon>
    </lineage>
</organism>
<evidence type="ECO:0000259" key="10">
    <source>
        <dbReference type="Pfam" id="PF08501"/>
    </source>
</evidence>
<dbReference type="InterPro" id="IPR046346">
    <property type="entry name" value="Aminoacid_DH-like_N_sf"/>
</dbReference>
<dbReference type="InterPro" id="IPR041121">
    <property type="entry name" value="SDH_C"/>
</dbReference>
<dbReference type="SUPFAM" id="SSF51735">
    <property type="entry name" value="NAD(P)-binding Rossmann-fold domains"/>
    <property type="match status" value="1"/>
</dbReference>
<dbReference type="InterPro" id="IPR036291">
    <property type="entry name" value="NAD(P)-bd_dom_sf"/>
</dbReference>
<comment type="function">
    <text evidence="8">Involved in the biosynthesis of the chorismate, which leads to the biosynthesis of aromatic amino acids. Catalyzes the reversible NADPH linked reduction of 3-dehydroshikimate (DHSA) to yield shikimate (SA).</text>
</comment>
<gene>
    <name evidence="8 12" type="primary">aroE</name>
    <name evidence="12" type="ORF">GCM10007966_11320</name>
</gene>
<evidence type="ECO:0000259" key="9">
    <source>
        <dbReference type="Pfam" id="PF01488"/>
    </source>
</evidence>
<keyword evidence="3 8" id="KW-0028">Amino-acid biosynthesis</keyword>
<dbReference type="CDD" id="cd01065">
    <property type="entry name" value="NAD_bind_Shikimate_DH"/>
    <property type="match status" value="1"/>
</dbReference>
<dbReference type="PANTHER" id="PTHR21089:SF1">
    <property type="entry name" value="BIFUNCTIONAL 3-DEHYDROQUINATE DEHYDRATASE_SHIKIMATE DEHYDROGENASE, CHLOROPLASTIC"/>
    <property type="match status" value="1"/>
</dbReference>
<keyword evidence="4 8" id="KW-0521">NADP</keyword>
<feature type="binding site" evidence="8">
    <location>
        <position position="102"/>
    </location>
    <ligand>
        <name>shikimate</name>
        <dbReference type="ChEBI" id="CHEBI:36208"/>
    </ligand>
</feature>
<feature type="domain" description="SDH C-terminal" evidence="11">
    <location>
        <begin position="256"/>
        <end position="285"/>
    </location>
</feature>
<dbReference type="GO" id="GO:0004764">
    <property type="term" value="F:shikimate 3-dehydrogenase (NADP+) activity"/>
    <property type="evidence" value="ECO:0007669"/>
    <property type="project" value="UniProtKB-UniRule"/>
</dbReference>